<evidence type="ECO:0000256" key="1">
    <source>
        <dbReference type="SAM" id="Phobius"/>
    </source>
</evidence>
<proteinExistence type="predicted"/>
<comment type="caution">
    <text evidence="2">The sequence shown here is derived from an EMBL/GenBank/DDBJ whole genome shotgun (WGS) entry which is preliminary data.</text>
</comment>
<keyword evidence="3" id="KW-1185">Reference proteome</keyword>
<organism evidence="2 3">
    <name type="scientific">Flammeovirga aprica JL-4</name>
    <dbReference type="NCBI Taxonomy" id="694437"/>
    <lineage>
        <taxon>Bacteria</taxon>
        <taxon>Pseudomonadati</taxon>
        <taxon>Bacteroidota</taxon>
        <taxon>Cytophagia</taxon>
        <taxon>Cytophagales</taxon>
        <taxon>Flammeovirgaceae</taxon>
        <taxon>Flammeovirga</taxon>
    </lineage>
</organism>
<keyword evidence="1" id="KW-0812">Transmembrane</keyword>
<dbReference type="EMBL" id="JABANE010000034">
    <property type="protein sequence ID" value="NME69098.1"/>
    <property type="molecule type" value="Genomic_DNA"/>
</dbReference>
<evidence type="ECO:0000313" key="2">
    <source>
        <dbReference type="EMBL" id="NME69098.1"/>
    </source>
</evidence>
<feature type="transmembrane region" description="Helical" evidence="1">
    <location>
        <begin position="6"/>
        <end position="27"/>
    </location>
</feature>
<gene>
    <name evidence="2" type="ORF">HHU12_14075</name>
</gene>
<keyword evidence="1" id="KW-1133">Transmembrane helix</keyword>
<dbReference type="AlphaFoldDB" id="A0A7X9RUS8"/>
<reference evidence="2 3" key="1">
    <citation type="submission" date="2020-04" db="EMBL/GenBank/DDBJ databases">
        <title>Flammeovirga sp. SR4, a novel species isolated from seawater.</title>
        <authorList>
            <person name="Wang X."/>
        </authorList>
    </citation>
    <scope>NUCLEOTIDE SEQUENCE [LARGE SCALE GENOMIC DNA]</scope>
    <source>
        <strain evidence="2 3">ATCC 23126</strain>
    </source>
</reference>
<sequence>MKLLKLTSIVIGSLLLCILIYFGVIVGNKLYKANEFKKSLNGTVLDQNFTFEDIQNGKKLQKGQIYSKTKIELSQIPSVWAKFTENDTLKENYKHLERLDFYAVVYKSDSQLVNGILTVPKKEGHYPVVIFNRGGNKEEGTMAKAKILFSLIV</sequence>
<dbReference type="Proteomes" id="UP000576082">
    <property type="component" value="Unassembled WGS sequence"/>
</dbReference>
<accession>A0A7X9RUS8</accession>
<name>A0A7X9RUS8_9BACT</name>
<keyword evidence="1" id="KW-0472">Membrane</keyword>
<evidence type="ECO:0000313" key="3">
    <source>
        <dbReference type="Proteomes" id="UP000576082"/>
    </source>
</evidence>
<dbReference type="RefSeq" id="WP_169657383.1">
    <property type="nucleotide sequence ID" value="NZ_JABANE010000034.1"/>
</dbReference>
<protein>
    <submittedName>
        <fullName evidence="2">Uncharacterized protein</fullName>
    </submittedName>
</protein>